<feature type="transmembrane region" description="Helical" evidence="2">
    <location>
        <begin position="184"/>
        <end position="202"/>
    </location>
</feature>
<accession>A0ABZ1U723</accession>
<gene>
    <name evidence="3" type="ORF">OHA16_24075</name>
</gene>
<feature type="transmembrane region" description="Helical" evidence="2">
    <location>
        <begin position="132"/>
        <end position="150"/>
    </location>
</feature>
<dbReference type="EMBL" id="CP108110">
    <property type="protein sequence ID" value="WUQ85772.1"/>
    <property type="molecule type" value="Genomic_DNA"/>
</dbReference>
<protein>
    <recommendedName>
        <fullName evidence="5">Integral membrane protein</fullName>
    </recommendedName>
</protein>
<evidence type="ECO:0000256" key="2">
    <source>
        <dbReference type="SAM" id="Phobius"/>
    </source>
</evidence>
<name>A0ABZ1U723_9ACTN</name>
<keyword evidence="2" id="KW-1133">Transmembrane helix</keyword>
<feature type="region of interest" description="Disordered" evidence="1">
    <location>
        <begin position="1"/>
        <end position="77"/>
    </location>
</feature>
<evidence type="ECO:0008006" key="5">
    <source>
        <dbReference type="Google" id="ProtNLM"/>
    </source>
</evidence>
<proteinExistence type="predicted"/>
<evidence type="ECO:0000256" key="1">
    <source>
        <dbReference type="SAM" id="MobiDB-lite"/>
    </source>
</evidence>
<dbReference type="RefSeq" id="WP_328956466.1">
    <property type="nucleotide sequence ID" value="NZ_CP108110.1"/>
</dbReference>
<reference evidence="3" key="1">
    <citation type="submission" date="2022-10" db="EMBL/GenBank/DDBJ databases">
        <title>The complete genomes of actinobacterial strains from the NBC collection.</title>
        <authorList>
            <person name="Joergensen T.S."/>
            <person name="Alvarez Arevalo M."/>
            <person name="Sterndorff E.B."/>
            <person name="Faurdal D."/>
            <person name="Vuksanovic O."/>
            <person name="Mourched A.-S."/>
            <person name="Charusanti P."/>
            <person name="Shaw S."/>
            <person name="Blin K."/>
            <person name="Weber T."/>
        </authorList>
    </citation>
    <scope>NUCLEOTIDE SEQUENCE</scope>
    <source>
        <strain evidence="3">NBC_00222</strain>
    </source>
</reference>
<keyword evidence="2" id="KW-0472">Membrane</keyword>
<feature type="transmembrane region" description="Helical" evidence="2">
    <location>
        <begin position="79"/>
        <end position="101"/>
    </location>
</feature>
<feature type="transmembrane region" description="Helical" evidence="2">
    <location>
        <begin position="107"/>
        <end position="125"/>
    </location>
</feature>
<dbReference type="Proteomes" id="UP001432222">
    <property type="component" value="Chromosome"/>
</dbReference>
<sequence>MTASAPGADGQSNRPPTAPHFSVAAEPETPEGYVAPGMPGAPVAGYRPVDPADPAPAAAATPDLNTPGRRRRRGRGRTGPAVAIAALAMLAGAAALGCAPIRAEATVGWLAIAPAAAVAWPLGRLGGPGRLLPPLGAVLASGALFLGQLLGQTRRLHHLAGTGYGELLRDALPLWRADRRTLDLVFYGIAVIGGFLLTRRAATRQ</sequence>
<keyword evidence="2" id="KW-0812">Transmembrane</keyword>
<organism evidence="3 4">
    <name type="scientific">Kitasatospora purpeofusca</name>
    <dbReference type="NCBI Taxonomy" id="67352"/>
    <lineage>
        <taxon>Bacteria</taxon>
        <taxon>Bacillati</taxon>
        <taxon>Actinomycetota</taxon>
        <taxon>Actinomycetes</taxon>
        <taxon>Kitasatosporales</taxon>
        <taxon>Streptomycetaceae</taxon>
        <taxon>Kitasatospora</taxon>
    </lineage>
</organism>
<evidence type="ECO:0000313" key="3">
    <source>
        <dbReference type="EMBL" id="WUQ85772.1"/>
    </source>
</evidence>
<keyword evidence="4" id="KW-1185">Reference proteome</keyword>
<evidence type="ECO:0000313" key="4">
    <source>
        <dbReference type="Proteomes" id="UP001432222"/>
    </source>
</evidence>